<evidence type="ECO:0000256" key="1">
    <source>
        <dbReference type="SAM" id="MobiDB-lite"/>
    </source>
</evidence>
<name>A0A4V3IUK5_9MICO</name>
<organism evidence="2 3">
    <name type="scientific">Cryobacterium gelidum</name>
    <dbReference type="NCBI Taxonomy" id="1259164"/>
    <lineage>
        <taxon>Bacteria</taxon>
        <taxon>Bacillati</taxon>
        <taxon>Actinomycetota</taxon>
        <taxon>Actinomycetes</taxon>
        <taxon>Micrococcales</taxon>
        <taxon>Microbacteriaceae</taxon>
        <taxon>Cryobacterium</taxon>
    </lineage>
</organism>
<protein>
    <recommendedName>
        <fullName evidence="4">Ig-like domain-containing protein</fullName>
    </recommendedName>
</protein>
<feature type="region of interest" description="Disordered" evidence="1">
    <location>
        <begin position="180"/>
        <end position="231"/>
    </location>
</feature>
<feature type="compositionally biased region" description="Polar residues" evidence="1">
    <location>
        <begin position="194"/>
        <end position="221"/>
    </location>
</feature>
<sequence length="2214" mass="220671">MRTATIAATSPSQSGRQQSRGWLARAAVLGLVLGMLNAAPAFASSVSSAVFTGGTGSALVGGTLYARQGTALTLTVDTSSDTKCVEVAGTALNITSTSLTGKTRWTFATVAGAGEGAQAATAAASPNVNAQGKCTGPSSSMQAAFALDNTGPIVTAGLSPAANAAGWNKANVTAAWSATDAGSGVASGPAPETASVSANTSGDLKTATATDRVGNTSSGSATVKLDKTNPVVSGSRAPAANAAGWNNSNVTVSFGCTDALSGIKTCTGSGSVLVSAEGANQSVSGTAVDNADNSGTGSVDGISIDKTAPALSGLPTSTANAAGWYNGNVSVAWSAADGLSGLAGPVPSNSTIMGEGSGLHASKVVSDLAGNTIAADSSPVDIDRTAPTTGISGASKGWSNGTVTVTLSPSDNLSGVATTRYSIDGGSTVSGTALQLSSEGDHSISYFSTDKAGNTEAAQTARVKIDKTAPTIGHSFTPLGYLDGAWTNQNVTVTFDCADSGSGVASCTPPAIHSAEGAAQQVTGTATDNAGNTATDTAVLSIDRSAPSLAAASDRAANGAGWYNDSVTVNFTASDAFSGITNAPSAQVLGEGANQSAAGTATDAAGNSTSVSVTGINIDTTAPVLSTAYPHGWTTTDVAVTWTCTDALSGVATGPTNDTVSGEGANLSSSATCTDTAGNTASVTVFGIQIDRASPTTTATVPAPPASGWYADAVDVTLTGLDALSGIATTSYTVDGGATQEYTGPFAFALRGTHVLSFWSTDVAGNAEDSIVNSLNLEIDGNAPTTTVINPISPASGWFVTSGIPVAFDASDAESGIAGTYYTIDGGDTLLYGEPFTEKLSLGLHTIAYWSVDLAGNVEATRTTEVWVDTVRPSISVLASPEANGYGWNNTAVDVAFSCSDANSGIDSLVDCGPGVILGAEGADQVATGTTADVAGNVNSATVENISIDLTDPSLSGAATTPANGAGWYQDDVTVAWTAADALSGIAVADTPDDSTITGEGDQLSAEATVSDRAGNTAAATVTGIKLDRTAPVVTGAPTAAPNAAGWYRSQVVVDFACTDALSGVASCPISRVIAGNGANQGMTSAPATDLAGNTSVGTTVHGINVDGAAPSTSADNRCTAVNDYCTRATADVVLSADDQDGLSGVAELHYALDHGTEQVVTGSTATVSVPLNGSGAASVSFWAVDHAGNVETAQAVALKWDNIAPTLSHLVSPAPNATGWNRDDVTVTFTATDDDLGSGMADVTAPQNVSTETLGLPVNGSATDIAGNVGTDSVTVKLDKTAPTISGAIVSGTIGSNGWYLGPVTVHFSCADALSGLATCPDDVTLTDNGANTASGTARDIAGNPATATVTGISIDQELPSTSALVEGPLSDNWYTGTVVLTLSGHDLTSGVAVTTYSVDGAETQSYSEPISISSQGAHSIEYWSTDVAGNVETSTSVGFTIDSIAPVTTLTDPVSPASGWFQSSDIPLTVAATDAESGVEGTYFTIDGGAPQTYLEALTMQLPTGSHEIGYWSEDFAGNLEATRTTVVKVDTVLPTIAGTASPTANSFGWNNSNVDVTFACTDTNSGIAGCGPDTTVGNEGAGQSVRGDAIDVAGNTGFATVENIRVDKTAPSLSGAATTDSNGAGWYRGDVTVAWTGTDGLSGIDEADKPANSVIDGEGSDLGASATVSDRAGNGAGASVTGIRIDRTTPTLSGAPTTNPNTFGWYRSQVLVDFSCFDALSGVAHCPSSLIFANDGANQSATSTTAGDLAGHESAAAVVSGINVDGTAPSSTANNVCTLVNDFCTGSTATVTVSGVDQVGLSGVRELHYSIDGGAEQVAMGSTKTLSVPLDGSGVGTVRYWAVDYAGNTEAANAVSLKWDNIAPTVTHGFSPAANANDWNNSDLTVTFTARDDDSGSGIARVTDPVYVSVETAGRLVAGSATDTAGNVGTDSVTVKLDKTAPSISAAIASGVVGSNGWYLGPVKVRFSCADALSGIATCTDDVTLTANGANTANGATADRAGNSAATVLSGIKIDMEAPSITSVNVAGGFYTLGAVPAVTCSASDSFSGLLGTCAVTVTGGTPNGVGTFRYTATAIDSAGNTSVSRGSYKVVYRFDGFLQPINDTAHQVGVATSVFKGGSTVPVKFQLKTASGTVVLSSSAPKWLTPDQGSAMSLPVDESLYTAAADSGSSYRGDGGQYIYNWKTGTGGHYYRIGVLLDDGQAYFVNIGLR</sequence>
<dbReference type="InterPro" id="IPR058094">
    <property type="entry name" value="Ig-like_OmpL47-like"/>
</dbReference>
<evidence type="ECO:0000313" key="2">
    <source>
        <dbReference type="EMBL" id="TFD73586.1"/>
    </source>
</evidence>
<dbReference type="NCBIfam" id="NF038114">
    <property type="entry name" value="rightmost"/>
    <property type="match status" value="1"/>
</dbReference>
<dbReference type="Proteomes" id="UP000297983">
    <property type="component" value="Unassembled WGS sequence"/>
</dbReference>
<dbReference type="Gene3D" id="3.30.1920.20">
    <property type="match status" value="6"/>
</dbReference>
<reference evidence="2 3" key="1">
    <citation type="submission" date="2019-03" db="EMBL/GenBank/DDBJ databases">
        <title>Genomics of glacier-inhabiting Cryobacterium strains.</title>
        <authorList>
            <person name="Liu Q."/>
            <person name="Xin Y.-H."/>
        </authorList>
    </citation>
    <scope>NUCLEOTIDE SEQUENCE [LARGE SCALE GENOMIC DNA]</scope>
    <source>
        <strain evidence="2 3">Hz16</strain>
    </source>
</reference>
<keyword evidence="3" id="KW-1185">Reference proteome</keyword>
<comment type="caution">
    <text evidence="2">The sequence shown here is derived from an EMBL/GenBank/DDBJ whole genome shotgun (WGS) entry which is preliminary data.</text>
</comment>
<dbReference type="NCBIfam" id="NF047446">
    <property type="entry name" value="barrel_OmpL47"/>
    <property type="match status" value="7"/>
</dbReference>
<proteinExistence type="predicted"/>
<dbReference type="RefSeq" id="WP_134550199.1">
    <property type="nucleotide sequence ID" value="NZ_SOHL01000003.1"/>
</dbReference>
<dbReference type="EMBL" id="SOHL01000003">
    <property type="protein sequence ID" value="TFD73586.1"/>
    <property type="molecule type" value="Genomic_DNA"/>
</dbReference>
<evidence type="ECO:0008006" key="4">
    <source>
        <dbReference type="Google" id="ProtNLM"/>
    </source>
</evidence>
<accession>A0A4V3IUK5</accession>
<evidence type="ECO:0000313" key="3">
    <source>
        <dbReference type="Proteomes" id="UP000297983"/>
    </source>
</evidence>
<gene>
    <name evidence="2" type="ORF">E3T50_01215</name>
</gene>